<organism evidence="10 11">
    <name type="scientific">Rhynchospora pubera</name>
    <dbReference type="NCBI Taxonomy" id="906938"/>
    <lineage>
        <taxon>Eukaryota</taxon>
        <taxon>Viridiplantae</taxon>
        <taxon>Streptophyta</taxon>
        <taxon>Embryophyta</taxon>
        <taxon>Tracheophyta</taxon>
        <taxon>Spermatophyta</taxon>
        <taxon>Magnoliopsida</taxon>
        <taxon>Liliopsida</taxon>
        <taxon>Poales</taxon>
        <taxon>Cyperaceae</taxon>
        <taxon>Cyperoideae</taxon>
        <taxon>Rhynchosporeae</taxon>
        <taxon>Rhynchospora</taxon>
    </lineage>
</organism>
<evidence type="ECO:0000256" key="1">
    <source>
        <dbReference type="ARBA" id="ARBA00001968"/>
    </source>
</evidence>
<evidence type="ECO:0000313" key="10">
    <source>
        <dbReference type="EMBL" id="KAJ4799116.1"/>
    </source>
</evidence>
<dbReference type="InterPro" id="IPR027806">
    <property type="entry name" value="HARBI1_dom"/>
</dbReference>
<keyword evidence="11" id="KW-1185">Reference proteome</keyword>
<reference evidence="10" key="1">
    <citation type="submission" date="2022-08" db="EMBL/GenBank/DDBJ databases">
        <authorList>
            <person name="Marques A."/>
        </authorList>
    </citation>
    <scope>NUCLEOTIDE SEQUENCE</scope>
    <source>
        <strain evidence="10">RhyPub2mFocal</strain>
        <tissue evidence="10">Leaves</tissue>
    </source>
</reference>
<evidence type="ECO:0000256" key="2">
    <source>
        <dbReference type="ARBA" id="ARBA00004123"/>
    </source>
</evidence>
<dbReference type="Proteomes" id="UP001140206">
    <property type="component" value="Chromosome 2"/>
</dbReference>
<keyword evidence="7" id="KW-0539">Nucleus</keyword>
<comment type="caution">
    <text evidence="10">The sequence shown here is derived from an EMBL/GenBank/DDBJ whole genome shotgun (WGS) entry which is preliminary data.</text>
</comment>
<accession>A0AAV8G5S3</accession>
<sequence>MTTLKKLGLYLAASSSIGWEGTERKEKIKSFPCLDGSESERKINREGNDSLPNFTSCTKYFPSESAENEGKENRRDADWQRLPAIPFLARDFPSGAQFSFLARDPPSCRAIFLYLSTIPCLFFLHRSGYAIYTSSFILQAFHHPVISSYHKRSLQMTFLDDLSSQRLRILMHWLNLMQLVQVFCLLVSWLVLEQRADNRISQEVRDKREVVRQEIMCEILYGSRTREVIRMCPRAFINLCNILVTRGGLQPTRHASVEEQVAKFLYILGHNVRNRSICFFFRRSGESNCQHFHNVLKAIIMLEGDYFHQPDGTQVPVQISSNRKFYPYFKNCVGAIDGTHVRAKVSARDAPRYRGRKDYPTQNILAACTFDLKFTYVLPGWEGTASDSKILKNALRRPCPLIIPEGKYYLVDAGFMTTSSLITPYRGTRYHLKEYSRNPPRNPRELFNLRHASLRNAIERAFGVLKKKFPIIGSANQPFYSVEVQKKIIVACCVLHNYLIDQDPDRRVIEQVDAEVANREDDPSDVVRSVGREDPQELIRGEQIKTDIAAAMWRDYNNSA</sequence>
<name>A0AAV8G5S3_9POAL</name>
<dbReference type="InterPro" id="IPR045249">
    <property type="entry name" value="HARBI1-like"/>
</dbReference>
<comment type="cofactor">
    <cofactor evidence="1">
        <name>a divalent metal cation</name>
        <dbReference type="ChEBI" id="CHEBI:60240"/>
    </cofactor>
</comment>
<evidence type="ECO:0000256" key="5">
    <source>
        <dbReference type="ARBA" id="ARBA00022723"/>
    </source>
</evidence>
<feature type="domain" description="DDE Tnp4" evidence="8">
    <location>
        <begin position="336"/>
        <end position="497"/>
    </location>
</feature>
<evidence type="ECO:0000313" key="11">
    <source>
        <dbReference type="Proteomes" id="UP001140206"/>
    </source>
</evidence>
<evidence type="ECO:0000259" key="9">
    <source>
        <dbReference type="Pfam" id="PF26138"/>
    </source>
</evidence>
<dbReference type="Pfam" id="PF26138">
    <property type="entry name" value="DUF8040"/>
    <property type="match status" value="1"/>
</dbReference>
<proteinExistence type="inferred from homology"/>
<evidence type="ECO:0000259" key="8">
    <source>
        <dbReference type="Pfam" id="PF13359"/>
    </source>
</evidence>
<protein>
    <submittedName>
        <fullName evidence="10">Nuclease</fullName>
    </submittedName>
</protein>
<comment type="similarity">
    <text evidence="3">Belongs to the HARBI1 family.</text>
</comment>
<dbReference type="InterPro" id="IPR058353">
    <property type="entry name" value="DUF8040"/>
</dbReference>
<gene>
    <name evidence="10" type="ORF">LUZ62_050362</name>
</gene>
<dbReference type="GO" id="GO:0046872">
    <property type="term" value="F:metal ion binding"/>
    <property type="evidence" value="ECO:0007669"/>
    <property type="project" value="UniProtKB-KW"/>
</dbReference>
<dbReference type="PANTHER" id="PTHR22930:SF268">
    <property type="entry name" value="NUCLEASE HARBI1"/>
    <property type="match status" value="1"/>
</dbReference>
<dbReference type="PANTHER" id="PTHR22930">
    <property type="match status" value="1"/>
</dbReference>
<dbReference type="Pfam" id="PF13359">
    <property type="entry name" value="DDE_Tnp_4"/>
    <property type="match status" value="1"/>
</dbReference>
<keyword evidence="4" id="KW-0540">Nuclease</keyword>
<dbReference type="EMBL" id="JAMFTS010000002">
    <property type="protein sequence ID" value="KAJ4799116.1"/>
    <property type="molecule type" value="Genomic_DNA"/>
</dbReference>
<evidence type="ECO:0000256" key="7">
    <source>
        <dbReference type="ARBA" id="ARBA00023242"/>
    </source>
</evidence>
<evidence type="ECO:0000256" key="3">
    <source>
        <dbReference type="ARBA" id="ARBA00006958"/>
    </source>
</evidence>
<dbReference type="AlphaFoldDB" id="A0AAV8G5S3"/>
<feature type="domain" description="DUF8040" evidence="9">
    <location>
        <begin position="212"/>
        <end position="300"/>
    </location>
</feature>
<dbReference type="GO" id="GO:0016787">
    <property type="term" value="F:hydrolase activity"/>
    <property type="evidence" value="ECO:0007669"/>
    <property type="project" value="UniProtKB-KW"/>
</dbReference>
<evidence type="ECO:0000256" key="4">
    <source>
        <dbReference type="ARBA" id="ARBA00022722"/>
    </source>
</evidence>
<comment type="subcellular location">
    <subcellularLocation>
        <location evidence="2">Nucleus</location>
    </subcellularLocation>
</comment>
<dbReference type="GO" id="GO:0005634">
    <property type="term" value="C:nucleus"/>
    <property type="evidence" value="ECO:0007669"/>
    <property type="project" value="UniProtKB-SubCell"/>
</dbReference>
<evidence type="ECO:0000256" key="6">
    <source>
        <dbReference type="ARBA" id="ARBA00022801"/>
    </source>
</evidence>
<keyword evidence="6" id="KW-0378">Hydrolase</keyword>
<dbReference type="GO" id="GO:0004518">
    <property type="term" value="F:nuclease activity"/>
    <property type="evidence" value="ECO:0007669"/>
    <property type="project" value="UniProtKB-KW"/>
</dbReference>
<keyword evidence="5" id="KW-0479">Metal-binding</keyword>